<gene>
    <name evidence="12" type="primary">PDE8B</name>
    <name evidence="12" type="ORF">AWC38_SpisGene4255</name>
</gene>
<keyword evidence="3 8" id="KW-0479">Metal-binding</keyword>
<keyword evidence="13" id="KW-1185">Reference proteome</keyword>
<dbReference type="InterPro" id="IPR003607">
    <property type="entry name" value="HD/PDEase_dom"/>
</dbReference>
<proteinExistence type="inferred from homology"/>
<accession>A0A2B4SPE6</accession>
<evidence type="ECO:0000256" key="4">
    <source>
        <dbReference type="ARBA" id="ARBA00022801"/>
    </source>
</evidence>
<feature type="binding site" evidence="7">
    <location>
        <position position="769"/>
    </location>
    <ligand>
        <name>AMP</name>
        <dbReference type="ChEBI" id="CHEBI:456215"/>
    </ligand>
</feature>
<dbReference type="FunFam" id="1.10.1300.10:FF:000002">
    <property type="entry name" value="Phosphodiesterase"/>
    <property type="match status" value="1"/>
</dbReference>
<feature type="binding site" evidence="8">
    <location>
        <position position="633"/>
    </location>
    <ligand>
        <name>Zn(2+)</name>
        <dbReference type="ChEBI" id="CHEBI:29105"/>
        <label>2</label>
    </ligand>
</feature>
<comment type="caution">
    <text evidence="12">The sequence shown here is derived from an EMBL/GenBank/DDBJ whole genome shotgun (WGS) entry which is preliminary data.</text>
</comment>
<dbReference type="PANTHER" id="PTHR11347">
    <property type="entry name" value="CYCLIC NUCLEOTIDE PHOSPHODIESTERASE"/>
    <property type="match status" value="1"/>
</dbReference>
<evidence type="ECO:0000256" key="7">
    <source>
        <dbReference type="PIRSR" id="PIRSR623088-2"/>
    </source>
</evidence>
<dbReference type="SUPFAM" id="SSF52172">
    <property type="entry name" value="CheY-like"/>
    <property type="match status" value="1"/>
</dbReference>
<feature type="binding site" evidence="7">
    <location>
        <position position="821"/>
    </location>
    <ligand>
        <name>AMP</name>
        <dbReference type="ChEBI" id="CHEBI:456215"/>
    </ligand>
</feature>
<dbReference type="InterPro" id="IPR002073">
    <property type="entry name" value="PDEase_catalytic_dom"/>
</dbReference>
<comment type="pathway">
    <text evidence="1">Purine metabolism; 3',5'-cyclic AMP degradation; AMP from 3',5'-cyclic AMP: step 1/1.</text>
</comment>
<dbReference type="Proteomes" id="UP000225706">
    <property type="component" value="Unassembled WGS sequence"/>
</dbReference>
<dbReference type="SUPFAM" id="SSF55785">
    <property type="entry name" value="PYP-like sensor domain (PAS domain)"/>
    <property type="match status" value="1"/>
</dbReference>
<organism evidence="12 13">
    <name type="scientific">Stylophora pistillata</name>
    <name type="common">Smooth cauliflower coral</name>
    <dbReference type="NCBI Taxonomy" id="50429"/>
    <lineage>
        <taxon>Eukaryota</taxon>
        <taxon>Metazoa</taxon>
        <taxon>Cnidaria</taxon>
        <taxon>Anthozoa</taxon>
        <taxon>Hexacorallia</taxon>
        <taxon>Scleractinia</taxon>
        <taxon>Astrocoeniina</taxon>
        <taxon>Pocilloporidae</taxon>
        <taxon>Stylophora</taxon>
    </lineage>
</organism>
<dbReference type="InterPro" id="IPR000014">
    <property type="entry name" value="PAS"/>
</dbReference>
<feature type="compositionally biased region" description="Low complexity" evidence="10">
    <location>
        <begin position="868"/>
        <end position="904"/>
    </location>
</feature>
<dbReference type="CDD" id="cd00077">
    <property type="entry name" value="HDc"/>
    <property type="match status" value="1"/>
</dbReference>
<dbReference type="PROSITE" id="PS00126">
    <property type="entry name" value="PDEASE_I_1"/>
    <property type="match status" value="1"/>
</dbReference>
<feature type="binding site" evidence="7">
    <location>
        <position position="633"/>
    </location>
    <ligand>
        <name>AMP</name>
        <dbReference type="ChEBI" id="CHEBI:456215"/>
    </ligand>
</feature>
<comment type="cofactor">
    <cofactor evidence="9">
        <name>a divalent metal cation</name>
        <dbReference type="ChEBI" id="CHEBI:60240"/>
    </cofactor>
    <text evidence="9">Binds 2 divalent metal cations per subunit. Site 1 may preferentially bind zinc ions, while site 2 has a preference for magnesium and/or manganese ions.</text>
</comment>
<protein>
    <recommendedName>
        <fullName evidence="9">Phosphodiesterase</fullName>
        <ecNumber evidence="9">3.1.4.-</ecNumber>
    </recommendedName>
</protein>
<dbReference type="Pfam" id="PF23198">
    <property type="entry name" value="PDE8A_N"/>
    <property type="match status" value="1"/>
</dbReference>
<dbReference type="PROSITE" id="PS51845">
    <property type="entry name" value="PDEASE_I_2"/>
    <property type="match status" value="1"/>
</dbReference>
<dbReference type="Gene3D" id="3.30.450.20">
    <property type="entry name" value="PAS domain"/>
    <property type="match status" value="1"/>
</dbReference>
<dbReference type="OrthoDB" id="189220at2759"/>
<dbReference type="InterPro" id="IPR036971">
    <property type="entry name" value="PDEase_catalytic_dom_sf"/>
</dbReference>
<evidence type="ECO:0000256" key="2">
    <source>
        <dbReference type="ARBA" id="ARBA00006437"/>
    </source>
</evidence>
<dbReference type="GO" id="GO:0046872">
    <property type="term" value="F:metal ion binding"/>
    <property type="evidence" value="ECO:0007669"/>
    <property type="project" value="UniProtKB-KW"/>
</dbReference>
<evidence type="ECO:0000256" key="6">
    <source>
        <dbReference type="PIRSR" id="PIRSR623088-1"/>
    </source>
</evidence>
<evidence type="ECO:0000256" key="8">
    <source>
        <dbReference type="PIRSR" id="PIRSR623088-3"/>
    </source>
</evidence>
<evidence type="ECO:0000256" key="1">
    <source>
        <dbReference type="ARBA" id="ARBA00004703"/>
    </source>
</evidence>
<feature type="binding site" evidence="8">
    <location>
        <position position="769"/>
    </location>
    <ligand>
        <name>Zn(2+)</name>
        <dbReference type="ChEBI" id="CHEBI:29105"/>
        <label>1</label>
    </ligand>
</feature>
<evidence type="ECO:0000256" key="3">
    <source>
        <dbReference type="ARBA" id="ARBA00022723"/>
    </source>
</evidence>
<feature type="binding site" evidence="8">
    <location>
        <position position="596"/>
    </location>
    <ligand>
        <name>Zn(2+)</name>
        <dbReference type="ChEBI" id="CHEBI:29105"/>
        <label>1</label>
    </ligand>
</feature>
<evidence type="ECO:0000313" key="13">
    <source>
        <dbReference type="Proteomes" id="UP000225706"/>
    </source>
</evidence>
<dbReference type="InterPro" id="IPR011006">
    <property type="entry name" value="CheY-like_superfamily"/>
</dbReference>
<dbReference type="Pfam" id="PF08629">
    <property type="entry name" value="PDE8"/>
    <property type="match status" value="1"/>
</dbReference>
<feature type="domain" description="PDEase" evidence="11">
    <location>
        <begin position="509"/>
        <end position="863"/>
    </location>
</feature>
<feature type="compositionally biased region" description="Polar residues" evidence="10">
    <location>
        <begin position="70"/>
        <end position="84"/>
    </location>
</feature>
<feature type="binding site" evidence="8">
    <location>
        <position position="633"/>
    </location>
    <ligand>
        <name>Zn(2+)</name>
        <dbReference type="ChEBI" id="CHEBI:29105"/>
        <label>1</label>
    </ligand>
</feature>
<dbReference type="AlphaFoldDB" id="A0A2B4SPE6"/>
<sequence>MGCAPSIHVSQSGVFYCRDEIREGSSPRPRASSPSEIVGHIRSSSDSGSHISTSSSSRNRGNNKKEQNSHRGSSIEAETQTYDPRSSMDHPKNERKEISLGPMKLYQAQMQIMLVFSKEDAQTDSFLHAAERGGYLCQICKTSEEAMEQYMNIQPEVIFIDMRGNSVIDGETLCRIIRAKGPRENSIIIAVVKGSPRSDEPLMLPLLKAGFDRRFVENANVGACHNELLMLEHGEVQSMFKLRATSCLFSAIEHSTDAVEIASADSDKPELQYFNPAFEKMSEAVGHPQNFMMNSEHQKPELYESIHAHIKKGKPWEGKVVGKRRNGDSFLQNVHIIPIIGKGGKVAHHVTVKREITQANPLNQVNMNMEVNMHMESPTTASGVTEQVQINTLNGGILRRHSTTTTTKIEAPITKVINMLSAAQENSPMSVVQALDRVLEILRTAELYSPFTTTEEDAMTNELVGGLMSNNSRNLIQVDAKLSATMIKISHCLYFSLLETRSHTTPSTVRTPPISHLQEAPTEVIASMVDEADWDFDILKLEKASNHRPLYFLGTKILNRFRACELLNITEDVLKNWLQLIEDNYHSKNAYHNSTHAADVLHATAVFLAKERVKAVLEPLDEIASLIAAVVHDVDHPGYTNSFLCNAGNELAILYNDIAVLESHHAALAFKLTAKYERSNIFKGLDMDEFRTIRQAIIDMVMATEMTRHFEHLSKFVNSINKRRSSSMDEVHSVHSGRGTPDSQASTAVALNTPENRTLIKRMLIKCADIANPARPRYLCKEWAYRIAQEYFSQTDEEKRRGLPVVMPVFDKQTCNVPRSQVWFIDYFVSDLYDAWDAFAFVPETIRHLTDNHEYWKKAAEEWDANRTTAATSGNSTSGTATKNPTSTSSSEPPSSSSTSLTSS</sequence>
<reference evidence="13" key="1">
    <citation type="journal article" date="2017" name="bioRxiv">
        <title>Comparative analysis of the genomes of Stylophora pistillata and Acropora digitifera provides evidence for extensive differences between species of corals.</title>
        <authorList>
            <person name="Voolstra C.R."/>
            <person name="Li Y."/>
            <person name="Liew Y.J."/>
            <person name="Baumgarten S."/>
            <person name="Zoccola D."/>
            <person name="Flot J.-F."/>
            <person name="Tambutte S."/>
            <person name="Allemand D."/>
            <person name="Aranda M."/>
        </authorList>
    </citation>
    <scope>NUCLEOTIDE SEQUENCE [LARGE SCALE GENOMIC DNA]</scope>
</reference>
<dbReference type="EMBL" id="LSMT01000043">
    <property type="protein sequence ID" value="PFX30943.1"/>
    <property type="molecule type" value="Genomic_DNA"/>
</dbReference>
<dbReference type="GO" id="GO:0004114">
    <property type="term" value="F:3',5'-cyclic-nucleotide phosphodiesterase activity"/>
    <property type="evidence" value="ECO:0007669"/>
    <property type="project" value="InterPro"/>
</dbReference>
<evidence type="ECO:0000256" key="10">
    <source>
        <dbReference type="SAM" id="MobiDB-lite"/>
    </source>
</evidence>
<dbReference type="EC" id="3.1.4.-" evidence="9"/>
<feature type="binding site" evidence="7">
    <location>
        <begin position="592"/>
        <end position="596"/>
    </location>
    <ligand>
        <name>AMP</name>
        <dbReference type="ChEBI" id="CHEBI:456215"/>
    </ligand>
</feature>
<feature type="region of interest" description="Disordered" evidence="10">
    <location>
        <begin position="866"/>
        <end position="904"/>
    </location>
</feature>
<keyword evidence="4 9" id="KW-0378">Hydrolase</keyword>
<dbReference type="PRINTS" id="PR00387">
    <property type="entry name" value="PDIESTERASE1"/>
</dbReference>
<dbReference type="InterPro" id="IPR057304">
    <property type="entry name" value="PDE8-like_REC_N"/>
</dbReference>
<evidence type="ECO:0000313" key="12">
    <source>
        <dbReference type="EMBL" id="PFX30943.1"/>
    </source>
</evidence>
<evidence type="ECO:0000256" key="5">
    <source>
        <dbReference type="ARBA" id="ARBA00023149"/>
    </source>
</evidence>
<feature type="region of interest" description="Disordered" evidence="10">
    <location>
        <begin position="727"/>
        <end position="747"/>
    </location>
</feature>
<feature type="compositionally biased region" description="Low complexity" evidence="10">
    <location>
        <begin position="26"/>
        <end position="35"/>
    </location>
</feature>
<comment type="similarity">
    <text evidence="2">Belongs to the cyclic nucleotide phosphodiesterase family. PDE8 subfamily.</text>
</comment>
<dbReference type="Gene3D" id="1.10.1300.10">
    <property type="entry name" value="3'5'-cyclic nucleotide phosphodiesterase, catalytic domain"/>
    <property type="match status" value="1"/>
</dbReference>
<evidence type="ECO:0000259" key="11">
    <source>
        <dbReference type="PROSITE" id="PS51845"/>
    </source>
</evidence>
<feature type="active site" description="Proton donor" evidence="6">
    <location>
        <position position="592"/>
    </location>
</feature>
<keyword evidence="5" id="KW-0114">cAMP</keyword>
<name>A0A2B4SPE6_STYPI</name>
<dbReference type="SUPFAM" id="SSF109604">
    <property type="entry name" value="HD-domain/PDEase-like"/>
    <property type="match status" value="1"/>
</dbReference>
<feature type="binding site" evidence="8">
    <location>
        <position position="632"/>
    </location>
    <ligand>
        <name>Zn(2+)</name>
        <dbReference type="ChEBI" id="CHEBI:29105"/>
        <label>1</label>
    </ligand>
</feature>
<evidence type="ECO:0000256" key="9">
    <source>
        <dbReference type="RuleBase" id="RU363067"/>
    </source>
</evidence>
<feature type="region of interest" description="Disordered" evidence="10">
    <location>
        <begin position="20"/>
        <end position="94"/>
    </location>
</feature>
<dbReference type="Pfam" id="PF13426">
    <property type="entry name" value="PAS_9"/>
    <property type="match status" value="1"/>
</dbReference>
<dbReference type="UniPathway" id="UPA00762">
    <property type="reaction ID" value="UER00747"/>
</dbReference>
<dbReference type="InterPro" id="IPR023088">
    <property type="entry name" value="PDEase"/>
</dbReference>
<dbReference type="InterPro" id="IPR035965">
    <property type="entry name" value="PAS-like_dom_sf"/>
</dbReference>
<dbReference type="STRING" id="50429.A0A2B4SPE6"/>
<dbReference type="Gene3D" id="3.40.50.2300">
    <property type="match status" value="1"/>
</dbReference>
<dbReference type="SMART" id="SM00471">
    <property type="entry name" value="HDc"/>
    <property type="match status" value="1"/>
</dbReference>
<feature type="compositionally biased region" description="Low complexity" evidence="10">
    <location>
        <begin position="44"/>
        <end position="57"/>
    </location>
</feature>
<dbReference type="GO" id="GO:0006198">
    <property type="term" value="P:cAMP catabolic process"/>
    <property type="evidence" value="ECO:0007669"/>
    <property type="project" value="UniProtKB-UniPathway"/>
</dbReference>
<dbReference type="GO" id="GO:0007165">
    <property type="term" value="P:signal transduction"/>
    <property type="evidence" value="ECO:0007669"/>
    <property type="project" value="InterPro"/>
</dbReference>
<dbReference type="InterPro" id="IPR023174">
    <property type="entry name" value="PDEase_CS"/>
</dbReference>
<dbReference type="CDD" id="cd00156">
    <property type="entry name" value="REC"/>
    <property type="match status" value="1"/>
</dbReference>
<dbReference type="Pfam" id="PF00233">
    <property type="entry name" value="PDEase_I"/>
    <property type="match status" value="1"/>
</dbReference>